<dbReference type="PANTHER" id="PTHR10104:SF1">
    <property type="entry name" value="STATHMIN, ISOFORM D"/>
    <property type="match status" value="1"/>
</dbReference>
<evidence type="ECO:0000256" key="1">
    <source>
        <dbReference type="SAM" id="Coils"/>
    </source>
</evidence>
<dbReference type="PRINTS" id="PR00345">
    <property type="entry name" value="STATHMIN"/>
</dbReference>
<feature type="region of interest" description="Disordered" evidence="2">
    <location>
        <begin position="193"/>
        <end position="225"/>
    </location>
</feature>
<evidence type="ECO:0000313" key="3">
    <source>
        <dbReference type="EMBL" id="OXA65208.1"/>
    </source>
</evidence>
<dbReference type="PROSITE" id="PS51663">
    <property type="entry name" value="STATHMIN_3"/>
    <property type="match status" value="1"/>
</dbReference>
<dbReference type="SUPFAM" id="SSF101494">
    <property type="entry name" value="Stathmin"/>
    <property type="match status" value="1"/>
</dbReference>
<reference evidence="3 4" key="1">
    <citation type="submission" date="2015-12" db="EMBL/GenBank/DDBJ databases">
        <title>The genome of Folsomia candida.</title>
        <authorList>
            <person name="Faddeeva A."/>
            <person name="Derks M.F."/>
            <person name="Anvar Y."/>
            <person name="Smit S."/>
            <person name="Van Straalen N."/>
            <person name="Roelofs D."/>
        </authorList>
    </citation>
    <scope>NUCLEOTIDE SEQUENCE [LARGE SCALE GENOMIC DNA]</scope>
    <source>
        <strain evidence="3 4">VU population</strain>
        <tissue evidence="3">Whole body</tissue>
    </source>
</reference>
<comment type="caution">
    <text evidence="3">The sequence shown here is derived from an EMBL/GenBank/DDBJ whole genome shotgun (WGS) entry which is preliminary data.</text>
</comment>
<dbReference type="GO" id="GO:0031175">
    <property type="term" value="P:neuron projection development"/>
    <property type="evidence" value="ECO:0007669"/>
    <property type="project" value="TreeGrafter"/>
</dbReference>
<dbReference type="GO" id="GO:0007019">
    <property type="term" value="P:microtubule depolymerization"/>
    <property type="evidence" value="ECO:0007669"/>
    <property type="project" value="TreeGrafter"/>
</dbReference>
<sequence>MDAKNERGAGDAGNNGLDLNVCASEASKGGLKFEVVLSQATVPTPPRSMSPTHQSSRPLVSVEKIQQKLELAAERRQSLESEKLASLQEKWKKIDEAAKKRAEEELNFINHAKGNLEQKMEAVTGNRETIMTDLKVKLSNHNTNHLQEVRQNLESSVSEFEGKVKEDLDKKLEVAEQNREKVIQTKLESLKKHEEKVEQIRSLKKNSSMPEDESNENAENVVVTD</sequence>
<feature type="coiled-coil region" evidence="1">
    <location>
        <begin position="62"/>
        <end position="119"/>
    </location>
</feature>
<dbReference type="GO" id="GO:0015631">
    <property type="term" value="F:tubulin binding"/>
    <property type="evidence" value="ECO:0007669"/>
    <property type="project" value="TreeGrafter"/>
</dbReference>
<dbReference type="Gene3D" id="6.10.280.30">
    <property type="match status" value="1"/>
</dbReference>
<keyword evidence="4" id="KW-1185">Reference proteome</keyword>
<dbReference type="OrthoDB" id="5986631at2759"/>
<dbReference type="AlphaFoldDB" id="A0A226F6Y5"/>
<gene>
    <name evidence="3" type="ORF">Fcan01_02124</name>
</gene>
<dbReference type="GO" id="GO:0043005">
    <property type="term" value="C:neuron projection"/>
    <property type="evidence" value="ECO:0007669"/>
    <property type="project" value="TreeGrafter"/>
</dbReference>
<dbReference type="InterPro" id="IPR036002">
    <property type="entry name" value="Stathmin_sf"/>
</dbReference>
<accession>A0A226F6Y5</accession>
<keyword evidence="1" id="KW-0175">Coiled coil</keyword>
<dbReference type="InterPro" id="IPR000956">
    <property type="entry name" value="Stathmin_fam"/>
</dbReference>
<dbReference type="EMBL" id="LNIX01000001">
    <property type="protein sequence ID" value="OXA65208.1"/>
    <property type="molecule type" value="Genomic_DNA"/>
</dbReference>
<evidence type="ECO:0000256" key="2">
    <source>
        <dbReference type="SAM" id="MobiDB-lite"/>
    </source>
</evidence>
<organism evidence="3 4">
    <name type="scientific">Folsomia candida</name>
    <name type="common">Springtail</name>
    <dbReference type="NCBI Taxonomy" id="158441"/>
    <lineage>
        <taxon>Eukaryota</taxon>
        <taxon>Metazoa</taxon>
        <taxon>Ecdysozoa</taxon>
        <taxon>Arthropoda</taxon>
        <taxon>Hexapoda</taxon>
        <taxon>Collembola</taxon>
        <taxon>Entomobryomorpha</taxon>
        <taxon>Isotomoidea</taxon>
        <taxon>Isotomidae</taxon>
        <taxon>Proisotominae</taxon>
        <taxon>Folsomia</taxon>
    </lineage>
</organism>
<dbReference type="OMA" id="CFYSEPH"/>
<proteinExistence type="predicted"/>
<dbReference type="Pfam" id="PF00836">
    <property type="entry name" value="Stathmin"/>
    <property type="match status" value="1"/>
</dbReference>
<dbReference type="GO" id="GO:0031110">
    <property type="term" value="P:regulation of microtubule polymerization or depolymerization"/>
    <property type="evidence" value="ECO:0007669"/>
    <property type="project" value="InterPro"/>
</dbReference>
<evidence type="ECO:0000313" key="4">
    <source>
        <dbReference type="Proteomes" id="UP000198287"/>
    </source>
</evidence>
<dbReference type="Proteomes" id="UP000198287">
    <property type="component" value="Unassembled WGS sequence"/>
</dbReference>
<protein>
    <submittedName>
        <fullName evidence="3">Stathmin</fullName>
    </submittedName>
</protein>
<dbReference type="GO" id="GO:0005737">
    <property type="term" value="C:cytoplasm"/>
    <property type="evidence" value="ECO:0007669"/>
    <property type="project" value="TreeGrafter"/>
</dbReference>
<name>A0A226F6Y5_FOLCA</name>
<dbReference type="STRING" id="158441.A0A226F6Y5"/>
<dbReference type="PANTHER" id="PTHR10104">
    <property type="entry name" value="STATHMIN"/>
    <property type="match status" value="1"/>
</dbReference>